<dbReference type="AlphaFoldDB" id="A0A4C1VZD6"/>
<sequence length="103" mass="11331">MQAKSALPLASLSKMSPQRARASLGVQNGNLNNLIRMPKLKEARVKLRKVNLIATGEIFGRKPSSVFRRCLRLARVARSLRAPDFGAHGGARLTARIWIAITN</sequence>
<reference evidence="1 2" key="1">
    <citation type="journal article" date="2019" name="Commun. Biol.">
        <title>The bagworm genome reveals a unique fibroin gene that provides high tensile strength.</title>
        <authorList>
            <person name="Kono N."/>
            <person name="Nakamura H."/>
            <person name="Ohtoshi R."/>
            <person name="Tomita M."/>
            <person name="Numata K."/>
            <person name="Arakawa K."/>
        </authorList>
    </citation>
    <scope>NUCLEOTIDE SEQUENCE [LARGE SCALE GENOMIC DNA]</scope>
</reference>
<evidence type="ECO:0000313" key="1">
    <source>
        <dbReference type="EMBL" id="GBP44616.1"/>
    </source>
</evidence>
<evidence type="ECO:0000313" key="2">
    <source>
        <dbReference type="Proteomes" id="UP000299102"/>
    </source>
</evidence>
<dbReference type="Proteomes" id="UP000299102">
    <property type="component" value="Unassembled WGS sequence"/>
</dbReference>
<gene>
    <name evidence="1" type="ORF">EVAR_75073_1</name>
</gene>
<protein>
    <submittedName>
        <fullName evidence="1">Uncharacterized protein</fullName>
    </submittedName>
</protein>
<name>A0A4C1VZD6_EUMVA</name>
<organism evidence="1 2">
    <name type="scientific">Eumeta variegata</name>
    <name type="common">Bagworm moth</name>
    <name type="synonym">Eumeta japonica</name>
    <dbReference type="NCBI Taxonomy" id="151549"/>
    <lineage>
        <taxon>Eukaryota</taxon>
        <taxon>Metazoa</taxon>
        <taxon>Ecdysozoa</taxon>
        <taxon>Arthropoda</taxon>
        <taxon>Hexapoda</taxon>
        <taxon>Insecta</taxon>
        <taxon>Pterygota</taxon>
        <taxon>Neoptera</taxon>
        <taxon>Endopterygota</taxon>
        <taxon>Lepidoptera</taxon>
        <taxon>Glossata</taxon>
        <taxon>Ditrysia</taxon>
        <taxon>Tineoidea</taxon>
        <taxon>Psychidae</taxon>
        <taxon>Oiketicinae</taxon>
        <taxon>Eumeta</taxon>
    </lineage>
</organism>
<keyword evidence="2" id="KW-1185">Reference proteome</keyword>
<comment type="caution">
    <text evidence="1">The sequence shown here is derived from an EMBL/GenBank/DDBJ whole genome shotgun (WGS) entry which is preliminary data.</text>
</comment>
<proteinExistence type="predicted"/>
<dbReference type="EMBL" id="BGZK01000455">
    <property type="protein sequence ID" value="GBP44616.1"/>
    <property type="molecule type" value="Genomic_DNA"/>
</dbReference>
<accession>A0A4C1VZD6</accession>